<dbReference type="Gene3D" id="1.10.530.10">
    <property type="match status" value="1"/>
</dbReference>
<dbReference type="Pfam" id="PF01551">
    <property type="entry name" value="Peptidase_M23"/>
    <property type="match status" value="1"/>
</dbReference>
<evidence type="ECO:0000256" key="1">
    <source>
        <dbReference type="ARBA" id="ARBA00010830"/>
    </source>
</evidence>
<feature type="domain" description="LysM" evidence="4">
    <location>
        <begin position="174"/>
        <end position="223"/>
    </location>
</feature>
<reference evidence="6" key="1">
    <citation type="journal article" date="2019" name="Int. J. Syst. Evol. Microbiol.">
        <title>The Global Catalogue of Microorganisms (GCM) 10K type strain sequencing project: providing services to taxonomists for standard genome sequencing and annotation.</title>
        <authorList>
            <consortium name="The Broad Institute Genomics Platform"/>
            <consortium name="The Broad Institute Genome Sequencing Center for Infectious Disease"/>
            <person name="Wu L."/>
            <person name="Ma J."/>
        </authorList>
    </citation>
    <scope>NUCLEOTIDE SEQUENCE [LARGE SCALE GENOMIC DNA]</scope>
    <source>
        <strain evidence="6">CGMCC 4.7357</strain>
    </source>
</reference>
<evidence type="ECO:0000259" key="4">
    <source>
        <dbReference type="PROSITE" id="PS51782"/>
    </source>
</evidence>
<dbReference type="PANTHER" id="PTHR21666">
    <property type="entry name" value="PEPTIDASE-RELATED"/>
    <property type="match status" value="1"/>
</dbReference>
<keyword evidence="6" id="KW-1185">Reference proteome</keyword>
<evidence type="ECO:0000313" key="5">
    <source>
        <dbReference type="EMBL" id="MFC4493174.1"/>
    </source>
</evidence>
<dbReference type="Pfam" id="PF06737">
    <property type="entry name" value="Transglycosylas"/>
    <property type="match status" value="1"/>
</dbReference>
<dbReference type="PANTHER" id="PTHR21666:SF270">
    <property type="entry name" value="MUREIN HYDROLASE ACTIVATOR ENVC"/>
    <property type="match status" value="1"/>
</dbReference>
<dbReference type="EMBL" id="JBHSFH010000003">
    <property type="protein sequence ID" value="MFC4493174.1"/>
    <property type="molecule type" value="Genomic_DNA"/>
</dbReference>
<dbReference type="Gene3D" id="2.70.70.10">
    <property type="entry name" value="Glucose Permease (Domain IIA)"/>
    <property type="match status" value="1"/>
</dbReference>
<gene>
    <name evidence="5" type="ORF">ACFPA8_03375</name>
</gene>
<comment type="caution">
    <text evidence="5">The sequence shown here is derived from an EMBL/GenBank/DDBJ whole genome shotgun (WGS) entry which is preliminary data.</text>
</comment>
<dbReference type="InterPro" id="IPR050570">
    <property type="entry name" value="Cell_wall_metabolism_enzyme"/>
</dbReference>
<feature type="compositionally biased region" description="Polar residues" evidence="3">
    <location>
        <begin position="268"/>
        <end position="283"/>
    </location>
</feature>
<dbReference type="CDD" id="cd00118">
    <property type="entry name" value="LysM"/>
    <property type="match status" value="1"/>
</dbReference>
<proteinExistence type="inferred from homology"/>
<dbReference type="InterPro" id="IPR023346">
    <property type="entry name" value="Lysozyme-like_dom_sf"/>
</dbReference>
<organism evidence="5 6">
    <name type="scientific">Streptomyces ovatisporus</name>
    <dbReference type="NCBI Taxonomy" id="1128682"/>
    <lineage>
        <taxon>Bacteria</taxon>
        <taxon>Bacillati</taxon>
        <taxon>Actinomycetota</taxon>
        <taxon>Actinomycetes</taxon>
        <taxon>Kitasatosporales</taxon>
        <taxon>Streptomycetaceae</taxon>
        <taxon>Streptomyces</taxon>
    </lineage>
</organism>
<dbReference type="SUPFAM" id="SSF51261">
    <property type="entry name" value="Duplicated hybrid motif"/>
    <property type="match status" value="1"/>
</dbReference>
<dbReference type="CDD" id="cd13925">
    <property type="entry name" value="RPF"/>
    <property type="match status" value="1"/>
</dbReference>
<feature type="region of interest" description="Disordered" evidence="3">
    <location>
        <begin position="210"/>
        <end position="283"/>
    </location>
</feature>
<dbReference type="SMART" id="SM00257">
    <property type="entry name" value="LysM"/>
    <property type="match status" value="1"/>
</dbReference>
<comment type="similarity">
    <text evidence="1">Belongs to the transglycosylase family. Rpf subfamily.</text>
</comment>
<dbReference type="Pfam" id="PF01476">
    <property type="entry name" value="LysM"/>
    <property type="match status" value="1"/>
</dbReference>
<evidence type="ECO:0000256" key="2">
    <source>
        <dbReference type="ARBA" id="ARBA00022801"/>
    </source>
</evidence>
<dbReference type="CDD" id="cd12797">
    <property type="entry name" value="M23_peptidase"/>
    <property type="match status" value="1"/>
</dbReference>
<dbReference type="Proteomes" id="UP001595997">
    <property type="component" value="Unassembled WGS sequence"/>
</dbReference>
<dbReference type="InterPro" id="IPR018392">
    <property type="entry name" value="LysM"/>
</dbReference>
<sequence>MSGRGRHRRQSNRRISRRMSRASLAITAGGAAGIALPLVGTGNAHAASVSTWDKVAECESSGNWSINNGNGFHGGLQFTQSTWSSFGGTKYAPRADQATKDQQIAIAEKVLAGQGPKAWPLCGPKAGLTRNSGAPDISPDSGSGSQSAQKEQQKAKPEQDKAEDASKSKQQGSRFHTVSRGDTLYRIATDENIEGGWKKLYDANRETVGGDPDLILPGQKLTLKGGGSGAKPSADKPAQDSGATAEKSSATKSSADQDSSGFAAPVSGGTSTPYGASGSSWSSGKHTGVDFSASTGTGVKAVSPGIVVQAGWGGSYGNQVVIRHDDGKYSQYGHLSSVSVRAGEEVSAGEQIGAVGATGNATGPHLHFEVRNGPAYGSDIDPVGYLRQHGIGL</sequence>
<feature type="compositionally biased region" description="Low complexity" evidence="3">
    <location>
        <begin position="141"/>
        <end position="150"/>
    </location>
</feature>
<evidence type="ECO:0000313" key="6">
    <source>
        <dbReference type="Proteomes" id="UP001595997"/>
    </source>
</evidence>
<dbReference type="SUPFAM" id="SSF53955">
    <property type="entry name" value="Lysozyme-like"/>
    <property type="match status" value="1"/>
</dbReference>
<accession>A0ABV9A0R7</accession>
<name>A0ABV9A0R7_9ACTN</name>
<dbReference type="InterPro" id="IPR016047">
    <property type="entry name" value="M23ase_b-sheet_dom"/>
</dbReference>
<dbReference type="InterPro" id="IPR011055">
    <property type="entry name" value="Dup_hybrid_motif"/>
</dbReference>
<dbReference type="Gene3D" id="3.10.350.10">
    <property type="entry name" value="LysM domain"/>
    <property type="match status" value="1"/>
</dbReference>
<protein>
    <submittedName>
        <fullName evidence="5">Transglycosylase family protein</fullName>
    </submittedName>
</protein>
<dbReference type="SUPFAM" id="SSF54106">
    <property type="entry name" value="LysM domain"/>
    <property type="match status" value="1"/>
</dbReference>
<feature type="compositionally biased region" description="Low complexity" evidence="3">
    <location>
        <begin position="243"/>
        <end position="254"/>
    </location>
</feature>
<dbReference type="PROSITE" id="PS51782">
    <property type="entry name" value="LYSM"/>
    <property type="match status" value="1"/>
</dbReference>
<dbReference type="InterPro" id="IPR010618">
    <property type="entry name" value="RPF"/>
</dbReference>
<dbReference type="RefSeq" id="WP_386441973.1">
    <property type="nucleotide sequence ID" value="NZ_JBHSFH010000003.1"/>
</dbReference>
<keyword evidence="2" id="KW-0378">Hydrolase</keyword>
<feature type="compositionally biased region" description="Basic and acidic residues" evidence="3">
    <location>
        <begin position="151"/>
        <end position="167"/>
    </location>
</feature>
<evidence type="ECO:0000256" key="3">
    <source>
        <dbReference type="SAM" id="MobiDB-lite"/>
    </source>
</evidence>
<dbReference type="InterPro" id="IPR036779">
    <property type="entry name" value="LysM_dom_sf"/>
</dbReference>
<feature type="region of interest" description="Disordered" evidence="3">
    <location>
        <begin position="121"/>
        <end position="178"/>
    </location>
</feature>